<feature type="compositionally biased region" description="Low complexity" evidence="2">
    <location>
        <begin position="232"/>
        <end position="245"/>
    </location>
</feature>
<evidence type="ECO:0000313" key="5">
    <source>
        <dbReference type="EMBL" id="KZL35963.1"/>
    </source>
</evidence>
<accession>A0A166FYN3</accession>
<evidence type="ECO:0000256" key="3">
    <source>
        <dbReference type="SAM" id="Phobius"/>
    </source>
</evidence>
<sequence length="1100" mass="111995">MGKGSKNLSKNNRQLATINDNEKLHYRMYKSGKTWLFAGIATFSLGLVFLGAPNVHADTTSETTQTTATTSSTSTTDTTTATETPAAEATTGSTTGGQTSSTSTSEDTDGVTAADDATATKTAAEQSSTAENAATTQESAEATTQTGATTTKNVTATTSDDKTLVNPTQDEIQQAKEQAIADGTNEVSAVAADSTVATDQGEVDKSSTTISADETVAKDPALDNGDTSGNQTVDSGTTTDPDTSDAVVKNSFGPSAGTADNSATAGLGEVDDNDQLPAVTQANADTDREAGEYGSIPVTATSNDDLDENIIVDKQSTSTTAEDAINDQGAISSDSTDLQQRGTIIYANGQNKLISISSGGSNEHGSVISLPSNISDTATVGTFKVITKNPVGLTIQDVDTQEEFQITDPDIAAKYALGDEITGMAVVDTNFNGSGMELVTTPVTTVIDGISDLFEGAGATALEALKTAVSAAALVPFAPTDAINAYSQGIDEEIAEIESMIDSGQNLMQNGITQTTLEEATKNADGSYSVMSSDGVATAIGDMVNSYIQGWTTGISDGILVAIGAKDNADGTNALDNLGIAGAAIKTAANIFASTITNAINSLSSAATTNISDAITKAIDGGVGVSQTVALPIEYTDPDLSTNTPAAFTGETIKTATKLYNTTTASNTTIVYQNVDKTQLNAAIEAASPSDSALAAAKAVAANVNASQKDVDDAYLALDPQGSLNVTISGETQVVGHVAATPIVGTTGQTAQEALDANNDKAFTTDVDGLTVSLTSADFDYSDAETDENGNSVTTYALNESGQDKVKAAVADLGSDYSVTNLDKVSSTITIPEADTPEITDPEITGNPTDGYDFTGKTDPNTPVTLTDPDGNDLGTGTSDANGDFTIPITGDVTPGETVTATPENGTPATATVPEDTTTPTDTDTPEITDPEVTGNSTDGYDFTGKTDPNTPVTITDNNGDPIATGTSDDKGNIDITIDPGTVDPGETVTATPENGTPATATVPEDTTTPTDTDTPEITDPEVTGNSTDGYHFTGTTDPNTPVTITDNNGDPIATGTSDDKGNIDITIDPGTVDPGDTVTATPENGDPVDATIPSDPTIT</sequence>
<reference evidence="5 6" key="1">
    <citation type="submission" date="2015-02" db="EMBL/GenBank/DDBJ databases">
        <title>Draft genome sequence of Lactobacillus collinoides CUPV2371 isolated from a natural cider, the first genome sequence of a strain of this species.</title>
        <authorList>
            <person name="Puertas A.I."/>
            <person name="Spano G."/>
            <person name="Capozzi V."/>
            <person name="Lamontanara A."/>
            <person name="Orru L."/>
            <person name="Duenas M.T."/>
        </authorList>
    </citation>
    <scope>NUCLEOTIDE SEQUENCE [LARGE SCALE GENOMIC DNA]</scope>
    <source>
        <strain evidence="5 6">237</strain>
    </source>
</reference>
<feature type="compositionally biased region" description="Polar residues" evidence="2">
    <location>
        <begin position="947"/>
        <end position="959"/>
    </location>
</feature>
<proteinExistence type="predicted"/>
<feature type="compositionally biased region" description="Polar residues" evidence="2">
    <location>
        <begin position="1025"/>
        <end position="1049"/>
    </location>
</feature>
<feature type="compositionally biased region" description="Low complexity" evidence="2">
    <location>
        <begin position="907"/>
        <end position="923"/>
    </location>
</feature>
<evidence type="ECO:0000256" key="1">
    <source>
        <dbReference type="ARBA" id="ARBA00022729"/>
    </source>
</evidence>
<dbReference type="Pfam" id="PF17936">
    <property type="entry name" value="Big_6"/>
    <property type="match status" value="1"/>
</dbReference>
<comment type="caution">
    <text evidence="5">The sequence shown here is derived from an EMBL/GenBank/DDBJ whole genome shotgun (WGS) entry which is preliminary data.</text>
</comment>
<feature type="compositionally biased region" description="Low complexity" evidence="2">
    <location>
        <begin position="59"/>
        <end position="158"/>
    </location>
</feature>
<dbReference type="AlphaFoldDB" id="A0A166FYN3"/>
<feature type="region of interest" description="Disordered" evidence="2">
    <location>
        <begin position="59"/>
        <end position="167"/>
    </location>
</feature>
<feature type="region of interest" description="Disordered" evidence="2">
    <location>
        <begin position="193"/>
        <end position="304"/>
    </location>
</feature>
<dbReference type="EMBL" id="JYDC01000100">
    <property type="protein sequence ID" value="KZL35963.1"/>
    <property type="molecule type" value="Genomic_DNA"/>
</dbReference>
<name>A0A166FYN3_SECCO</name>
<feature type="region of interest" description="Disordered" evidence="2">
    <location>
        <begin position="892"/>
        <end position="1100"/>
    </location>
</feature>
<dbReference type="Pfam" id="PF19258">
    <property type="entry name" value="KxYKxGKxW_sig"/>
    <property type="match status" value="1"/>
</dbReference>
<feature type="compositionally biased region" description="Low complexity" evidence="2">
    <location>
        <begin position="997"/>
        <end position="1013"/>
    </location>
</feature>
<keyword evidence="6" id="KW-1185">Reference proteome</keyword>
<protein>
    <recommendedName>
        <fullName evidence="4">Bacterial Ig domain-containing protein</fullName>
    </recommendedName>
</protein>
<keyword evidence="1" id="KW-0732">Signal</keyword>
<gene>
    <name evidence="5" type="ORF">TY91_14585</name>
</gene>
<keyword evidence="3" id="KW-0812">Transmembrane</keyword>
<evidence type="ECO:0000256" key="2">
    <source>
        <dbReference type="SAM" id="MobiDB-lite"/>
    </source>
</evidence>
<feature type="region of interest" description="Disordered" evidence="2">
    <location>
        <begin position="835"/>
        <end position="860"/>
    </location>
</feature>
<keyword evidence="3" id="KW-1133">Transmembrane helix</keyword>
<keyword evidence="3" id="KW-0472">Membrane</keyword>
<dbReference type="RefSeq" id="WP_063285748.1">
    <property type="nucleotide sequence ID" value="NZ_JYDC01000100.1"/>
</dbReference>
<dbReference type="NCBIfam" id="TIGR03715">
    <property type="entry name" value="KxYKxGKxW"/>
    <property type="match status" value="1"/>
</dbReference>
<dbReference type="InterPro" id="IPR041498">
    <property type="entry name" value="Big_6"/>
</dbReference>
<organism evidence="5 6">
    <name type="scientific">Secundilactobacillus collinoides</name>
    <name type="common">Lactobacillus collinoides</name>
    <dbReference type="NCBI Taxonomy" id="33960"/>
    <lineage>
        <taxon>Bacteria</taxon>
        <taxon>Bacillati</taxon>
        <taxon>Bacillota</taxon>
        <taxon>Bacilli</taxon>
        <taxon>Lactobacillales</taxon>
        <taxon>Lactobacillaceae</taxon>
        <taxon>Secundilactobacillus</taxon>
    </lineage>
</organism>
<evidence type="ECO:0000313" key="6">
    <source>
        <dbReference type="Proteomes" id="UP000076480"/>
    </source>
</evidence>
<dbReference type="Proteomes" id="UP000076480">
    <property type="component" value="Unassembled WGS sequence"/>
</dbReference>
<feature type="non-terminal residue" evidence="5">
    <location>
        <position position="1100"/>
    </location>
</feature>
<feature type="domain" description="Bacterial Ig" evidence="4">
    <location>
        <begin position="850"/>
        <end position="904"/>
    </location>
</feature>
<dbReference type="OrthoDB" id="2262388at2"/>
<dbReference type="InterPro" id="IPR022263">
    <property type="entry name" value="KxYKxGKxW"/>
</dbReference>
<feature type="transmembrane region" description="Helical" evidence="3">
    <location>
        <begin position="34"/>
        <end position="52"/>
    </location>
</feature>
<evidence type="ECO:0000259" key="4">
    <source>
        <dbReference type="Pfam" id="PF17936"/>
    </source>
</evidence>